<evidence type="ECO:0000313" key="3">
    <source>
        <dbReference type="EnsemblPlants" id="AET6Gv20690700.6"/>
    </source>
</evidence>
<organism evidence="3 4">
    <name type="scientific">Aegilops tauschii subsp. strangulata</name>
    <name type="common">Goatgrass</name>
    <dbReference type="NCBI Taxonomy" id="200361"/>
    <lineage>
        <taxon>Eukaryota</taxon>
        <taxon>Viridiplantae</taxon>
        <taxon>Streptophyta</taxon>
        <taxon>Embryophyta</taxon>
        <taxon>Tracheophyta</taxon>
        <taxon>Spermatophyta</taxon>
        <taxon>Magnoliopsida</taxon>
        <taxon>Liliopsida</taxon>
        <taxon>Poales</taxon>
        <taxon>Poaceae</taxon>
        <taxon>BOP clade</taxon>
        <taxon>Pooideae</taxon>
        <taxon>Triticodae</taxon>
        <taxon>Triticeae</taxon>
        <taxon>Triticinae</taxon>
        <taxon>Aegilops</taxon>
    </lineage>
</organism>
<reference evidence="4" key="2">
    <citation type="journal article" date="2017" name="Nat. Plants">
        <title>The Aegilops tauschii genome reveals multiple impacts of transposons.</title>
        <authorList>
            <person name="Zhao G."/>
            <person name="Zou C."/>
            <person name="Li K."/>
            <person name="Wang K."/>
            <person name="Li T."/>
            <person name="Gao L."/>
            <person name="Zhang X."/>
            <person name="Wang H."/>
            <person name="Yang Z."/>
            <person name="Liu X."/>
            <person name="Jiang W."/>
            <person name="Mao L."/>
            <person name="Kong X."/>
            <person name="Jiao Y."/>
            <person name="Jia J."/>
        </authorList>
    </citation>
    <scope>NUCLEOTIDE SEQUENCE [LARGE SCALE GENOMIC DNA]</scope>
    <source>
        <strain evidence="4">cv. AL8/78</strain>
    </source>
</reference>
<reference evidence="3" key="3">
    <citation type="journal article" date="2017" name="Nature">
        <title>Genome sequence of the progenitor of the wheat D genome Aegilops tauschii.</title>
        <authorList>
            <person name="Luo M.C."/>
            <person name="Gu Y.Q."/>
            <person name="Puiu D."/>
            <person name="Wang H."/>
            <person name="Twardziok S.O."/>
            <person name="Deal K.R."/>
            <person name="Huo N."/>
            <person name="Zhu T."/>
            <person name="Wang L."/>
            <person name="Wang Y."/>
            <person name="McGuire P.E."/>
            <person name="Liu S."/>
            <person name="Long H."/>
            <person name="Ramasamy R.K."/>
            <person name="Rodriguez J.C."/>
            <person name="Van S.L."/>
            <person name="Yuan L."/>
            <person name="Wang Z."/>
            <person name="Xia Z."/>
            <person name="Xiao L."/>
            <person name="Anderson O.D."/>
            <person name="Ouyang S."/>
            <person name="Liang Y."/>
            <person name="Zimin A.V."/>
            <person name="Pertea G."/>
            <person name="Qi P."/>
            <person name="Bennetzen J.L."/>
            <person name="Dai X."/>
            <person name="Dawson M.W."/>
            <person name="Muller H.G."/>
            <person name="Kugler K."/>
            <person name="Rivarola-Duarte L."/>
            <person name="Spannagl M."/>
            <person name="Mayer K.F.X."/>
            <person name="Lu F.H."/>
            <person name="Bevan M.W."/>
            <person name="Leroy P."/>
            <person name="Li P."/>
            <person name="You F.M."/>
            <person name="Sun Q."/>
            <person name="Liu Z."/>
            <person name="Lyons E."/>
            <person name="Wicker T."/>
            <person name="Salzberg S.L."/>
            <person name="Devos K.M."/>
            <person name="Dvorak J."/>
        </authorList>
    </citation>
    <scope>NUCLEOTIDE SEQUENCE [LARGE SCALE GENOMIC DNA]</scope>
    <source>
        <strain evidence="3">cv. AL8/78</strain>
    </source>
</reference>
<dbReference type="PRINTS" id="PR00111">
    <property type="entry name" value="ABHYDROLASE"/>
</dbReference>
<dbReference type="GO" id="GO:0009507">
    <property type="term" value="C:chloroplast"/>
    <property type="evidence" value="ECO:0007669"/>
    <property type="project" value="TreeGrafter"/>
</dbReference>
<dbReference type="Gene3D" id="3.40.50.1820">
    <property type="entry name" value="alpha/beta hydrolase"/>
    <property type="match status" value="1"/>
</dbReference>
<feature type="domain" description="AB hydrolase-1" evidence="2">
    <location>
        <begin position="94"/>
        <end position="207"/>
    </location>
</feature>
<reference evidence="3" key="4">
    <citation type="submission" date="2019-03" db="UniProtKB">
        <authorList>
            <consortium name="EnsemblPlants"/>
        </authorList>
    </citation>
    <scope>IDENTIFICATION</scope>
</reference>
<feature type="compositionally biased region" description="Low complexity" evidence="1">
    <location>
        <begin position="348"/>
        <end position="365"/>
    </location>
</feature>
<sequence length="382" mass="40668">MSVASAPAAALRSSSGRRCGVGTGLNGGNKFLMMQRRDLVTKGVALSVCSSLLTSSNGAAAQALERLPFKADGYSFWTWRGRKIHYVEQGSGQPIVLIHGFGASAFHWRYNIPELAKKYKVYAVDLLGFGWSEKALVQYDATIWMEQVSDFLREVVQSPSVVVGNSLGGFTTLFAATEVPELVRGVVLLNSAGQFADPNAPPKAEEAAAAEEEVSALTRLIVKPLKEAFQRVVLGFLFWQAKQPARVEKVLKSVCVQRSEQRGRVPDQLDHGADGRPERRRGVLQAHVAVRGEPEPVHAGQAAGEADVPAAAAVGGPGPVGRPVQGGKDPRVLRQLHRRQPAGRPLPARRGAGAVQRGAAPVARVAGGGGRRPAGRAQPPGR</sequence>
<keyword evidence="4" id="KW-1185">Reference proteome</keyword>
<dbReference type="SUPFAM" id="SSF53474">
    <property type="entry name" value="alpha/beta-Hydrolases"/>
    <property type="match status" value="1"/>
</dbReference>
<proteinExistence type="predicted"/>
<feature type="region of interest" description="Disordered" evidence="1">
    <location>
        <begin position="261"/>
        <end position="280"/>
    </location>
</feature>
<dbReference type="EnsemblPlants" id="AET6Gv20690700.6">
    <property type="protein sequence ID" value="AET6Gv20690700.6"/>
    <property type="gene ID" value="AET6Gv20690700"/>
</dbReference>
<dbReference type="Proteomes" id="UP000015105">
    <property type="component" value="Chromosome 6D"/>
</dbReference>
<evidence type="ECO:0000313" key="4">
    <source>
        <dbReference type="Proteomes" id="UP000015105"/>
    </source>
</evidence>
<reference evidence="3" key="5">
    <citation type="journal article" date="2021" name="G3 (Bethesda)">
        <title>Aegilops tauschii genome assembly Aet v5.0 features greater sequence contiguity and improved annotation.</title>
        <authorList>
            <person name="Wang L."/>
            <person name="Zhu T."/>
            <person name="Rodriguez J.C."/>
            <person name="Deal K.R."/>
            <person name="Dubcovsky J."/>
            <person name="McGuire P.E."/>
            <person name="Lux T."/>
            <person name="Spannagl M."/>
            <person name="Mayer K.F.X."/>
            <person name="Baldrich P."/>
            <person name="Meyers B.C."/>
            <person name="Huo N."/>
            <person name="Gu Y.Q."/>
            <person name="Zhou H."/>
            <person name="Devos K.M."/>
            <person name="Bennetzen J.L."/>
            <person name="Unver T."/>
            <person name="Budak H."/>
            <person name="Gulick P.J."/>
            <person name="Galiba G."/>
            <person name="Kalapos B."/>
            <person name="Nelson D.R."/>
            <person name="Li P."/>
            <person name="You F.M."/>
            <person name="Luo M.C."/>
            <person name="Dvorak J."/>
        </authorList>
    </citation>
    <scope>NUCLEOTIDE SEQUENCE [LARGE SCALE GENOMIC DNA]</scope>
    <source>
        <strain evidence="3">cv. AL8/78</strain>
    </source>
</reference>
<dbReference type="InterPro" id="IPR000073">
    <property type="entry name" value="AB_hydrolase_1"/>
</dbReference>
<evidence type="ECO:0000259" key="2">
    <source>
        <dbReference type="Pfam" id="PF00561"/>
    </source>
</evidence>
<dbReference type="Gramene" id="AET6Gv20690700.6">
    <property type="protein sequence ID" value="AET6Gv20690700.6"/>
    <property type="gene ID" value="AET6Gv20690700"/>
</dbReference>
<feature type="region of interest" description="Disordered" evidence="1">
    <location>
        <begin position="316"/>
        <end position="382"/>
    </location>
</feature>
<evidence type="ECO:0000256" key="1">
    <source>
        <dbReference type="SAM" id="MobiDB-lite"/>
    </source>
</evidence>
<name>A0A453PDC4_AEGTS</name>
<dbReference type="AlphaFoldDB" id="A0A453PDC4"/>
<dbReference type="PANTHER" id="PTHR46438:SF2">
    <property type="entry name" value="ALPHA_BETA-HYDROLASES SUPERFAMILY PROTEIN"/>
    <property type="match status" value="1"/>
</dbReference>
<dbReference type="PANTHER" id="PTHR46438">
    <property type="entry name" value="ALPHA/BETA-HYDROLASES SUPERFAMILY PROTEIN"/>
    <property type="match status" value="1"/>
</dbReference>
<dbReference type="Pfam" id="PF00561">
    <property type="entry name" value="Abhydrolase_1"/>
    <property type="match status" value="1"/>
</dbReference>
<reference evidence="4" key="1">
    <citation type="journal article" date="2014" name="Science">
        <title>Ancient hybridizations among the ancestral genomes of bread wheat.</title>
        <authorList>
            <consortium name="International Wheat Genome Sequencing Consortium,"/>
            <person name="Marcussen T."/>
            <person name="Sandve S.R."/>
            <person name="Heier L."/>
            <person name="Spannagl M."/>
            <person name="Pfeifer M."/>
            <person name="Jakobsen K.S."/>
            <person name="Wulff B.B."/>
            <person name="Steuernagel B."/>
            <person name="Mayer K.F."/>
            <person name="Olsen O.A."/>
        </authorList>
    </citation>
    <scope>NUCLEOTIDE SEQUENCE [LARGE SCALE GENOMIC DNA]</scope>
    <source>
        <strain evidence="4">cv. AL8/78</strain>
    </source>
</reference>
<dbReference type="InterPro" id="IPR029058">
    <property type="entry name" value="AB_hydrolase_fold"/>
</dbReference>
<protein>
    <recommendedName>
        <fullName evidence="2">AB hydrolase-1 domain-containing protein</fullName>
    </recommendedName>
</protein>
<accession>A0A453PDC4</accession>